<comment type="similarity">
    <text evidence="9">In the N-terminal section; belongs to the terpene synthase family.</text>
</comment>
<dbReference type="GO" id="GO:0016829">
    <property type="term" value="F:lyase activity"/>
    <property type="evidence" value="ECO:0007669"/>
    <property type="project" value="UniProtKB-KW"/>
</dbReference>
<dbReference type="InterPro" id="IPR000092">
    <property type="entry name" value="Polyprenyl_synt"/>
</dbReference>
<dbReference type="GO" id="GO:0046165">
    <property type="term" value="P:alcohol biosynthetic process"/>
    <property type="evidence" value="ECO:0007669"/>
    <property type="project" value="UniProtKB-ARBA"/>
</dbReference>
<accession>A1D0P9</accession>
<dbReference type="PANTHER" id="PTHR12001">
    <property type="entry name" value="GERANYLGERANYL PYROPHOSPHATE SYNTHASE"/>
    <property type="match status" value="1"/>
</dbReference>
<evidence type="ECO:0000256" key="8">
    <source>
        <dbReference type="ARBA" id="ARBA00038363"/>
    </source>
</evidence>
<proteinExistence type="inferred from homology"/>
<dbReference type="KEGG" id="nfi:NFIA_041470"/>
<dbReference type="PANTHER" id="PTHR12001:SF72">
    <property type="entry name" value="THIJ_PFPI FAMILY PROTEIN (AFU_ORTHOLOGUE AFUA_3G01210)-RELATED"/>
    <property type="match status" value="1"/>
</dbReference>
<dbReference type="CDD" id="cd00685">
    <property type="entry name" value="Trans_IPPS_HT"/>
    <property type="match status" value="1"/>
</dbReference>
<comment type="similarity">
    <text evidence="8">In the C-terminal section; belongs to the FPP/GGPP synthase family.</text>
</comment>
<evidence type="ECO:0000256" key="9">
    <source>
        <dbReference type="ARBA" id="ARBA00038372"/>
    </source>
</evidence>
<protein>
    <submittedName>
        <fullName evidence="11">Geranylgeranyl pyrophosphate synthase</fullName>
    </submittedName>
</protein>
<evidence type="ECO:0000313" key="11">
    <source>
        <dbReference type="EMBL" id="EAW24569.1"/>
    </source>
</evidence>
<dbReference type="GO" id="GO:0043386">
    <property type="term" value="P:mycotoxin biosynthetic process"/>
    <property type="evidence" value="ECO:0007669"/>
    <property type="project" value="UniProtKB-ARBA"/>
</dbReference>
<keyword evidence="6" id="KW-0456">Lyase</keyword>
<dbReference type="OMA" id="VKPCYAA"/>
<dbReference type="PROSITE" id="PS00723">
    <property type="entry name" value="POLYPRENYL_SYNTHASE_1"/>
    <property type="match status" value="1"/>
</dbReference>
<evidence type="ECO:0000256" key="6">
    <source>
        <dbReference type="ARBA" id="ARBA00023239"/>
    </source>
</evidence>
<dbReference type="PROSITE" id="PS00444">
    <property type="entry name" value="POLYPRENYL_SYNTHASE_2"/>
    <property type="match status" value="1"/>
</dbReference>
<dbReference type="eggNOG" id="KOG0777">
    <property type="taxonomic scope" value="Eukaryota"/>
</dbReference>
<dbReference type="GO" id="GO:0008299">
    <property type="term" value="P:isoprenoid biosynthetic process"/>
    <property type="evidence" value="ECO:0007669"/>
    <property type="project" value="UniProtKB-KW"/>
</dbReference>
<keyword evidence="2" id="KW-0808">Transferase</keyword>
<reference evidence="12" key="1">
    <citation type="journal article" date="2008" name="PLoS Genet.">
        <title>Genomic islands in the pathogenic filamentous fungus Aspergillus fumigatus.</title>
        <authorList>
            <person name="Fedorova N.D."/>
            <person name="Khaldi N."/>
            <person name="Joardar V.S."/>
            <person name="Maiti R."/>
            <person name="Amedeo P."/>
            <person name="Anderson M.J."/>
            <person name="Crabtree J."/>
            <person name="Silva J.C."/>
            <person name="Badger J.H."/>
            <person name="Albarraq A."/>
            <person name="Angiuoli S."/>
            <person name="Bussey H."/>
            <person name="Bowyer P."/>
            <person name="Cotty P.J."/>
            <person name="Dyer P.S."/>
            <person name="Egan A."/>
            <person name="Galens K."/>
            <person name="Fraser-Liggett C.M."/>
            <person name="Haas B.J."/>
            <person name="Inman J.M."/>
            <person name="Kent R."/>
            <person name="Lemieux S."/>
            <person name="Malavazi I."/>
            <person name="Orvis J."/>
            <person name="Roemer T."/>
            <person name="Ronning C.M."/>
            <person name="Sundaram J.P."/>
            <person name="Sutton G."/>
            <person name="Turner G."/>
            <person name="Venter J.C."/>
            <person name="White O.R."/>
            <person name="Whitty B.R."/>
            <person name="Youngman P."/>
            <person name="Wolfe K.H."/>
            <person name="Goldman G.H."/>
            <person name="Wortman J.R."/>
            <person name="Jiang B."/>
            <person name="Denning D.W."/>
            <person name="Nierman W.C."/>
        </authorList>
    </citation>
    <scope>NUCLEOTIDE SEQUENCE [LARGE SCALE GENOMIC DNA]</scope>
    <source>
        <strain evidence="12">ATCC 1020 / DSM 3700 / CBS 544.65 / FGSC A1164 / JCM 1740 / NRRL 181 / WB 181</strain>
    </source>
</reference>
<dbReference type="Proteomes" id="UP000006702">
    <property type="component" value="Unassembled WGS sequence"/>
</dbReference>
<dbReference type="InterPro" id="IPR008949">
    <property type="entry name" value="Isoprenoid_synthase_dom_sf"/>
</dbReference>
<keyword evidence="3" id="KW-0479">Metal-binding</keyword>
<keyword evidence="7" id="KW-0511">Multifunctional enzyme</keyword>
<evidence type="ECO:0000256" key="10">
    <source>
        <dbReference type="SAM" id="MobiDB-lite"/>
    </source>
</evidence>
<evidence type="ECO:0000256" key="1">
    <source>
        <dbReference type="ARBA" id="ARBA00004721"/>
    </source>
</evidence>
<dbReference type="RefSeq" id="XP_001266466.1">
    <property type="nucleotide sequence ID" value="XM_001266465.1"/>
</dbReference>
<name>A1D0P9_NEOFI</name>
<dbReference type="GeneID" id="4592702"/>
<evidence type="ECO:0000256" key="5">
    <source>
        <dbReference type="ARBA" id="ARBA00023229"/>
    </source>
</evidence>
<keyword evidence="4" id="KW-0460">Magnesium</keyword>
<feature type="region of interest" description="Disordered" evidence="10">
    <location>
        <begin position="338"/>
        <end position="376"/>
    </location>
</feature>
<sequence length="714" mass="81699">MERQQDLTSSDQTSYLVPRSSPDIEGFCKGYPLRRHRFEHESNKGALQCRADWNEFISPIERWGCCNPWEGNFAAVVLPFCKPERLAIISYIFEYAFMYDNVVESAARSTLNINADNIGLDETEYRTVRSTLGTKQIQSKMIMELLSIDKLCAEVVIDAWKTMISTTAMLDKTRPFSSLEEYVDYRIIDTGAPFVDTLMRFGMGIRLTPEEETRLAPIVKPCYAALGLANDYFSFDVEWQEFQSGSSGKRTMTNLVWLFMQWDQVDVQEAKRRVREVTNRYEDEYRQRVEAFLAKEGRGNDKLKTYLNALGHQIPGNVAWSLRCPRYHPELCDDASTLLEGDRKESKREEKDQETPHDIAAEDSARRPSDSDVSGSVRSSIWSFSNRSSISSAPSDDGEPWSPEQVKLGDEKITDMYQHLLAPAEYISSLPSKGVREAFVDALNVWLMLPDRTVTQLKSIAQTLHNASLMLDDIEDSSPLRRGRPATHTVFVVGQTINSANFLLIQAADQVRRLDDSQCMDIFMEEMRLLFRGQSFDLYWTRQGECPSEEEYLAMIRNKTGGLFRLIARLMAQKAPFQNHSLHTSLESMAGQLGEYFQIRDDYKNLTEEYTGQKGFCEDLDEGKFSFPLIHALSSRPKNLQLRGILQQSRITGGLDISLKECALHHIRDAGSMEYTEKTMSALMDRIDDSLRSLERQNGSPNWILRLLLQRLKV</sequence>
<feature type="compositionally biased region" description="Basic and acidic residues" evidence="10">
    <location>
        <begin position="340"/>
        <end position="370"/>
    </location>
</feature>
<dbReference type="InterPro" id="IPR033749">
    <property type="entry name" value="Polyprenyl_synt_CS"/>
</dbReference>
<dbReference type="SFLD" id="SFLDS00005">
    <property type="entry name" value="Isoprenoid_Synthase_Type_I"/>
    <property type="match status" value="1"/>
</dbReference>
<dbReference type="STRING" id="331117.A1D0P9"/>
<keyword evidence="12" id="KW-1185">Reference proteome</keyword>
<dbReference type="GO" id="GO:0004659">
    <property type="term" value="F:prenyltransferase activity"/>
    <property type="evidence" value="ECO:0007669"/>
    <property type="project" value="InterPro"/>
</dbReference>
<dbReference type="EMBL" id="DS027686">
    <property type="protein sequence ID" value="EAW24569.1"/>
    <property type="molecule type" value="Genomic_DNA"/>
</dbReference>
<evidence type="ECO:0000313" key="12">
    <source>
        <dbReference type="Proteomes" id="UP000006702"/>
    </source>
</evidence>
<keyword evidence="5" id="KW-0414">Isoprene biosynthesis</keyword>
<dbReference type="Gene3D" id="1.10.600.10">
    <property type="entry name" value="Farnesyl Diphosphate Synthase"/>
    <property type="match status" value="2"/>
</dbReference>
<evidence type="ECO:0000256" key="2">
    <source>
        <dbReference type="ARBA" id="ARBA00022679"/>
    </source>
</evidence>
<evidence type="ECO:0000256" key="7">
    <source>
        <dbReference type="ARBA" id="ARBA00023268"/>
    </source>
</evidence>
<dbReference type="OrthoDB" id="6921389at2759"/>
<dbReference type="SUPFAM" id="SSF48576">
    <property type="entry name" value="Terpenoid synthases"/>
    <property type="match status" value="2"/>
</dbReference>
<dbReference type="Pfam" id="PF00348">
    <property type="entry name" value="polyprenyl_synt"/>
    <property type="match status" value="1"/>
</dbReference>
<dbReference type="GO" id="GO:0046872">
    <property type="term" value="F:metal ion binding"/>
    <property type="evidence" value="ECO:0007669"/>
    <property type="project" value="UniProtKB-KW"/>
</dbReference>
<evidence type="ECO:0000256" key="3">
    <source>
        <dbReference type="ARBA" id="ARBA00022723"/>
    </source>
</evidence>
<evidence type="ECO:0000256" key="4">
    <source>
        <dbReference type="ARBA" id="ARBA00022842"/>
    </source>
</evidence>
<comment type="pathway">
    <text evidence="1">Secondary metabolite biosynthesis; terpenoid biosynthesis.</text>
</comment>
<dbReference type="VEuPathDB" id="FungiDB:NFIA_041470"/>
<organism evidence="11 12">
    <name type="scientific">Neosartorya fischeri (strain ATCC 1020 / DSM 3700 / CBS 544.65 / FGSC A1164 / JCM 1740 / NRRL 181 / WB 181)</name>
    <name type="common">Aspergillus fischerianus</name>
    <dbReference type="NCBI Taxonomy" id="331117"/>
    <lineage>
        <taxon>Eukaryota</taxon>
        <taxon>Fungi</taxon>
        <taxon>Dikarya</taxon>
        <taxon>Ascomycota</taxon>
        <taxon>Pezizomycotina</taxon>
        <taxon>Eurotiomycetes</taxon>
        <taxon>Eurotiomycetidae</taxon>
        <taxon>Eurotiales</taxon>
        <taxon>Aspergillaceae</taxon>
        <taxon>Aspergillus</taxon>
        <taxon>Aspergillus subgen. Fumigati</taxon>
    </lineage>
</organism>
<gene>
    <name evidence="11" type="ORF">NFIA_041470</name>
</gene>
<dbReference type="HOGENOM" id="CLU_014015_10_0_1"/>
<dbReference type="Pfam" id="PF19086">
    <property type="entry name" value="Terpene_syn_C_2"/>
    <property type="match status" value="1"/>
</dbReference>
<dbReference type="AlphaFoldDB" id="A1D0P9"/>